<feature type="transmembrane region" description="Helical" evidence="12">
    <location>
        <begin position="272"/>
        <end position="294"/>
    </location>
</feature>
<feature type="active site" description="Phosphocysteine intermediate; for EIIB activity" evidence="11">
    <location>
        <position position="27"/>
    </location>
</feature>
<proteinExistence type="predicted"/>
<dbReference type="CDD" id="cd00212">
    <property type="entry name" value="PTS_IIB_glc"/>
    <property type="match status" value="1"/>
</dbReference>
<dbReference type="InterPro" id="IPR001996">
    <property type="entry name" value="PTS_IIB_1"/>
</dbReference>
<keyword evidence="6" id="KW-0598">Phosphotransferase system</keyword>
<protein>
    <submittedName>
        <fullName evidence="15">PTS system trehalose-specific EIIBC component</fullName>
        <ecNumber evidence="15">2.7.1.201</ecNumber>
    </submittedName>
</protein>
<evidence type="ECO:0000256" key="10">
    <source>
        <dbReference type="ARBA" id="ARBA00023136"/>
    </source>
</evidence>
<gene>
    <name evidence="15" type="primary">treP</name>
    <name evidence="15" type="ORF">GLO26_06840</name>
</gene>
<evidence type="ECO:0000256" key="3">
    <source>
        <dbReference type="ARBA" id="ARBA00022475"/>
    </source>
</evidence>
<dbReference type="InterPro" id="IPR011296">
    <property type="entry name" value="PTS_IIBC_treh"/>
</dbReference>
<comment type="caution">
    <text evidence="15">The sequence shown here is derived from an EMBL/GenBank/DDBJ whole genome shotgun (WGS) entry which is preliminary data.</text>
</comment>
<evidence type="ECO:0000313" key="16">
    <source>
        <dbReference type="Proteomes" id="UP000638836"/>
    </source>
</evidence>
<evidence type="ECO:0000259" key="14">
    <source>
        <dbReference type="PROSITE" id="PS51103"/>
    </source>
</evidence>
<dbReference type="InterPro" id="IPR036878">
    <property type="entry name" value="Glu_permease_IIB"/>
</dbReference>
<feature type="transmembrane region" description="Helical" evidence="12">
    <location>
        <begin position="416"/>
        <end position="439"/>
    </location>
</feature>
<dbReference type="SUPFAM" id="SSF55604">
    <property type="entry name" value="Glucose permease domain IIB"/>
    <property type="match status" value="1"/>
</dbReference>
<dbReference type="InterPro" id="IPR018113">
    <property type="entry name" value="PTrfase_EIIB_Cys"/>
</dbReference>
<keyword evidence="5 15" id="KW-0808">Transferase</keyword>
<dbReference type="Gene3D" id="3.30.1360.60">
    <property type="entry name" value="Glucose permease domain IIB"/>
    <property type="match status" value="1"/>
</dbReference>
<evidence type="ECO:0000256" key="2">
    <source>
        <dbReference type="ARBA" id="ARBA00022448"/>
    </source>
</evidence>
<evidence type="ECO:0000259" key="13">
    <source>
        <dbReference type="PROSITE" id="PS51098"/>
    </source>
</evidence>
<evidence type="ECO:0000256" key="12">
    <source>
        <dbReference type="SAM" id="Phobius"/>
    </source>
</evidence>
<feature type="transmembrane region" description="Helical" evidence="12">
    <location>
        <begin position="246"/>
        <end position="265"/>
    </location>
</feature>
<feature type="domain" description="PTS EIIC type-1" evidence="14">
    <location>
        <begin position="107"/>
        <end position="497"/>
    </location>
</feature>
<dbReference type="PROSITE" id="PS51103">
    <property type="entry name" value="PTS_EIIC_TYPE_1"/>
    <property type="match status" value="1"/>
</dbReference>
<evidence type="ECO:0000256" key="5">
    <source>
        <dbReference type="ARBA" id="ARBA00022679"/>
    </source>
</evidence>
<feature type="transmembrane region" description="Helical" evidence="12">
    <location>
        <begin position="204"/>
        <end position="226"/>
    </location>
</feature>
<dbReference type="Proteomes" id="UP000638836">
    <property type="component" value="Unassembled WGS sequence"/>
</dbReference>
<evidence type="ECO:0000256" key="1">
    <source>
        <dbReference type="ARBA" id="ARBA00004651"/>
    </source>
</evidence>
<keyword evidence="4" id="KW-0762">Sugar transport</keyword>
<evidence type="ECO:0000256" key="7">
    <source>
        <dbReference type="ARBA" id="ARBA00022692"/>
    </source>
</evidence>
<comment type="subcellular location">
    <subcellularLocation>
        <location evidence="1">Cell membrane</location>
        <topology evidence="1">Multi-pass membrane protein</topology>
    </subcellularLocation>
</comment>
<reference evidence="15 16" key="1">
    <citation type="journal article" date="2020" name="Microorganisms">
        <title>New Insight into Antimicrobial Compounds from Food and Marine-Sourced Carnobacterium Species through Phenotype and Genome Analyses.</title>
        <authorList>
            <person name="Begrem S."/>
            <person name="Ivaniuk F."/>
            <person name="Gigout-Chevalier F."/>
            <person name="Kolypczuk L."/>
            <person name="Bonnetot S."/>
            <person name="Leroi F."/>
            <person name="Grovel O."/>
            <person name="Delbarre-Ladrat C."/>
            <person name="Passerini D."/>
        </authorList>
    </citation>
    <scope>NUCLEOTIDE SEQUENCE [LARGE SCALE GENOMIC DNA]</scope>
    <source>
        <strain evidence="15 16">MIP2551</strain>
    </source>
</reference>
<dbReference type="Pfam" id="PF02378">
    <property type="entry name" value="PTS_EIIC"/>
    <property type="match status" value="1"/>
</dbReference>
<dbReference type="RefSeq" id="WP_187948823.1">
    <property type="nucleotide sequence ID" value="NZ_WNJQ01000005.1"/>
</dbReference>
<keyword evidence="10 12" id="KW-0472">Membrane</keyword>
<dbReference type="PROSITE" id="PS01035">
    <property type="entry name" value="PTS_EIIB_TYPE_1_CYS"/>
    <property type="match status" value="1"/>
</dbReference>
<keyword evidence="3" id="KW-1003">Cell membrane</keyword>
<keyword evidence="8" id="KW-0418">Kinase</keyword>
<evidence type="ECO:0000256" key="8">
    <source>
        <dbReference type="ARBA" id="ARBA00022777"/>
    </source>
</evidence>
<dbReference type="InterPro" id="IPR050558">
    <property type="entry name" value="PTS_Sugar-Specific_Components"/>
</dbReference>
<keyword evidence="9 12" id="KW-1133">Transmembrane helix</keyword>
<feature type="domain" description="PTS EIIB type-1" evidence="13">
    <location>
        <begin position="5"/>
        <end position="87"/>
    </location>
</feature>
<accession>A0ABR7TC56</accession>
<evidence type="ECO:0000313" key="15">
    <source>
        <dbReference type="EMBL" id="MBC9825539.1"/>
    </source>
</evidence>
<dbReference type="GO" id="GO:0016740">
    <property type="term" value="F:transferase activity"/>
    <property type="evidence" value="ECO:0007669"/>
    <property type="project" value="UniProtKB-KW"/>
</dbReference>
<feature type="transmembrane region" description="Helical" evidence="12">
    <location>
        <begin position="459"/>
        <end position="481"/>
    </location>
</feature>
<dbReference type="NCBIfam" id="TIGR00826">
    <property type="entry name" value="EIIB_glc"/>
    <property type="match status" value="1"/>
</dbReference>
<evidence type="ECO:0000256" key="6">
    <source>
        <dbReference type="ARBA" id="ARBA00022683"/>
    </source>
</evidence>
<dbReference type="EC" id="2.7.1.201" evidence="15"/>
<dbReference type="NCBIfam" id="NF008236">
    <property type="entry name" value="PRK11007.1"/>
    <property type="match status" value="1"/>
</dbReference>
<keyword evidence="2" id="KW-0813">Transport</keyword>
<evidence type="ECO:0000256" key="4">
    <source>
        <dbReference type="ARBA" id="ARBA00022597"/>
    </source>
</evidence>
<dbReference type="InterPro" id="IPR013013">
    <property type="entry name" value="PTS_EIIC_1"/>
</dbReference>
<feature type="transmembrane region" description="Helical" evidence="12">
    <location>
        <begin position="176"/>
        <end position="197"/>
    </location>
</feature>
<dbReference type="PROSITE" id="PS51098">
    <property type="entry name" value="PTS_EIIB_TYPE_1"/>
    <property type="match status" value="1"/>
</dbReference>
<dbReference type="InterPro" id="IPR003352">
    <property type="entry name" value="PTS_EIIC"/>
</dbReference>
<keyword evidence="16" id="KW-1185">Reference proteome</keyword>
<evidence type="ECO:0000256" key="11">
    <source>
        <dbReference type="PROSITE-ProRule" id="PRU00421"/>
    </source>
</evidence>
<sequence length="502" mass="54058">MADYKQDAKQLLEDVGGPDNISAVSHCATRMRFVLNDPAKADSKKIEDIPAVKGTFTQAGQYQVIIGNDVATFYNEFSKISGKEGVSKDEVKAASKKNQNPVQRAMSVLAEIFSPIIPAIIVGGLILGFRNILEAIPMESLGQAMVDGVAQVNSAGEPVYNTIVNVSQFWSGVNSFLWLIGEAIFHFLPVGITWSVAKKMGTTQILGIVLGITLVSPQLLNAYAVAGTAAADIPVWDFGYFTIDMIGYQAQVIPAMLAGFVLAYLELGLRKIVPQAISMIFVPFFALVPTVLIAHTVLGPIGWVIGNWVSSVVYAGLGSSFSWLFGALFGFLYSPLVITGLHHMTNAIDLQLIADFQGTNLWPMIALSNIAQGSAVLAIIFLHRGNEKEEQVSIPAAISCYLGVTEPAMFGINIKYIYPFVAAMIGSGLAGLVSTTFNVTANSIGVGGIPGFLSIQNQYWPIFFLCMAIAIVVPFVLTIVFRKYNILNKSDQVTITEPELGK</sequence>
<keyword evidence="7 12" id="KW-0812">Transmembrane</keyword>
<dbReference type="EMBL" id="WNJQ01000005">
    <property type="protein sequence ID" value="MBC9825539.1"/>
    <property type="molecule type" value="Genomic_DNA"/>
</dbReference>
<dbReference type="PANTHER" id="PTHR30175:SF4">
    <property type="entry name" value="PTS SYSTEM TREHALOSE-SPECIFIC EIIBC COMPONENT"/>
    <property type="match status" value="1"/>
</dbReference>
<dbReference type="PANTHER" id="PTHR30175">
    <property type="entry name" value="PHOSPHOTRANSFERASE SYSTEM TRANSPORT PROTEIN"/>
    <property type="match status" value="1"/>
</dbReference>
<evidence type="ECO:0000256" key="9">
    <source>
        <dbReference type="ARBA" id="ARBA00022989"/>
    </source>
</evidence>
<name>A0ABR7TC56_9LACT</name>
<dbReference type="NCBIfam" id="TIGR01992">
    <property type="entry name" value="PTS-IIBC-Tre"/>
    <property type="match status" value="1"/>
</dbReference>
<feature type="transmembrane region" description="Helical" evidence="12">
    <location>
        <begin position="105"/>
        <end position="129"/>
    </location>
</feature>
<organism evidence="15 16">
    <name type="scientific">Carnobacterium inhibens</name>
    <dbReference type="NCBI Taxonomy" id="147709"/>
    <lineage>
        <taxon>Bacteria</taxon>
        <taxon>Bacillati</taxon>
        <taxon>Bacillota</taxon>
        <taxon>Bacilli</taxon>
        <taxon>Lactobacillales</taxon>
        <taxon>Carnobacteriaceae</taxon>
        <taxon>Carnobacterium</taxon>
    </lineage>
</organism>
<feature type="transmembrane region" description="Helical" evidence="12">
    <location>
        <begin position="324"/>
        <end position="341"/>
    </location>
</feature>
<dbReference type="Pfam" id="PF00367">
    <property type="entry name" value="PTS_EIIB"/>
    <property type="match status" value="1"/>
</dbReference>